<evidence type="ECO:0000313" key="2">
    <source>
        <dbReference type="Proteomes" id="UP000184096"/>
    </source>
</evidence>
<dbReference type="Gene3D" id="3.30.160.140">
    <property type="entry name" value="Shew3726-like"/>
    <property type="match status" value="1"/>
</dbReference>
<name>A0A1M7UXZ2_9BRAD</name>
<dbReference type="AlphaFoldDB" id="A0A1M7UXZ2"/>
<reference evidence="2" key="1">
    <citation type="submission" date="2016-11" db="EMBL/GenBank/DDBJ databases">
        <authorList>
            <person name="Varghese N."/>
            <person name="Submissions S."/>
        </authorList>
    </citation>
    <scope>NUCLEOTIDE SEQUENCE [LARGE SCALE GENOMIC DNA]</scope>
    <source>
        <strain evidence="2">GAS401</strain>
    </source>
</reference>
<evidence type="ECO:0000313" key="1">
    <source>
        <dbReference type="EMBL" id="SHN87802.1"/>
    </source>
</evidence>
<dbReference type="Proteomes" id="UP000184096">
    <property type="component" value="Chromosome I"/>
</dbReference>
<dbReference type="SUPFAM" id="SSF160272">
    <property type="entry name" value="Shew3726-like"/>
    <property type="match status" value="1"/>
</dbReference>
<dbReference type="InterPro" id="IPR009962">
    <property type="entry name" value="DUF1488"/>
</dbReference>
<evidence type="ECO:0008006" key="3">
    <source>
        <dbReference type="Google" id="ProtNLM"/>
    </source>
</evidence>
<dbReference type="OrthoDB" id="8250143at2"/>
<dbReference type="Pfam" id="PF07369">
    <property type="entry name" value="DUF1488"/>
    <property type="match status" value="1"/>
</dbReference>
<accession>A0A1M7UXZ2</accession>
<gene>
    <name evidence="1" type="ORF">SAMN05444170_7374</name>
</gene>
<dbReference type="RefSeq" id="WP_072825581.1">
    <property type="nucleotide sequence ID" value="NZ_LT670849.1"/>
</dbReference>
<proteinExistence type="predicted"/>
<keyword evidence="2" id="KW-1185">Reference proteome</keyword>
<dbReference type="EMBL" id="LT670849">
    <property type="protein sequence ID" value="SHN87802.1"/>
    <property type="molecule type" value="Genomic_DNA"/>
</dbReference>
<protein>
    <recommendedName>
        <fullName evidence="3">DUF1488 domain-containing protein</fullName>
    </recommendedName>
</protein>
<organism evidence="1 2">
    <name type="scientific">Bradyrhizobium erythrophlei</name>
    <dbReference type="NCBI Taxonomy" id="1437360"/>
    <lineage>
        <taxon>Bacteria</taxon>
        <taxon>Pseudomonadati</taxon>
        <taxon>Pseudomonadota</taxon>
        <taxon>Alphaproteobacteria</taxon>
        <taxon>Hyphomicrobiales</taxon>
        <taxon>Nitrobacteraceae</taxon>
        <taxon>Bradyrhizobium</taxon>
    </lineage>
</organism>
<sequence>MPLISHEIEGHDEERHAFRFSMLNDDQVVMCQISDAALDELAGAKGTESSARMEQFLALREKIEQAASQLFDEKPILRGAVIRIFSKHLTAKADIVSEGASGQSSE</sequence>
<dbReference type="InterPro" id="IPR036692">
    <property type="entry name" value="Shew3726-like_sf"/>
</dbReference>